<evidence type="ECO:0000313" key="4">
    <source>
        <dbReference type="Proteomes" id="UP000324897"/>
    </source>
</evidence>
<dbReference type="EMBL" id="RWGY01000503">
    <property type="protein sequence ID" value="TVU01033.1"/>
    <property type="molecule type" value="Genomic_DNA"/>
</dbReference>
<name>A0A5J9SPW8_9POAL</name>
<dbReference type="Pfam" id="PF07762">
    <property type="entry name" value="DUF1618"/>
    <property type="match status" value="1"/>
</dbReference>
<dbReference type="AlphaFoldDB" id="A0A5J9SPW8"/>
<accession>A0A5J9SPW8</accession>
<dbReference type="InterPro" id="IPR011676">
    <property type="entry name" value="DUF1618"/>
</dbReference>
<dbReference type="Gramene" id="TVU01033">
    <property type="protein sequence ID" value="TVU01033"/>
    <property type="gene ID" value="EJB05_53514"/>
</dbReference>
<gene>
    <name evidence="3" type="ORF">EJB05_53514</name>
</gene>
<sequence>MSPCSGNKKPSPPELRFVPLPLDMTNENPEDFEWGRGCPEASRSVCATRSGIKFVSVDHQEISSFGIGKMKRWRHTFRITTWSLRDVLV</sequence>
<proteinExistence type="predicted"/>
<feature type="region of interest" description="Disordered" evidence="1">
    <location>
        <begin position="1"/>
        <end position="20"/>
    </location>
</feature>
<dbReference type="Proteomes" id="UP000324897">
    <property type="component" value="Unassembled WGS sequence"/>
</dbReference>
<comment type="caution">
    <text evidence="3">The sequence shown here is derived from an EMBL/GenBank/DDBJ whole genome shotgun (WGS) entry which is preliminary data.</text>
</comment>
<dbReference type="OrthoDB" id="688209at2759"/>
<protein>
    <recommendedName>
        <fullName evidence="2">DUF1618 domain-containing protein</fullName>
    </recommendedName>
</protein>
<feature type="non-terminal residue" evidence="3">
    <location>
        <position position="1"/>
    </location>
</feature>
<evidence type="ECO:0000259" key="2">
    <source>
        <dbReference type="Pfam" id="PF07762"/>
    </source>
</evidence>
<evidence type="ECO:0000313" key="3">
    <source>
        <dbReference type="EMBL" id="TVU01033.1"/>
    </source>
</evidence>
<evidence type="ECO:0000256" key="1">
    <source>
        <dbReference type="SAM" id="MobiDB-lite"/>
    </source>
</evidence>
<reference evidence="3 4" key="1">
    <citation type="journal article" date="2019" name="Sci. Rep.">
        <title>A high-quality genome of Eragrostis curvula grass provides insights into Poaceae evolution and supports new strategies to enhance forage quality.</title>
        <authorList>
            <person name="Carballo J."/>
            <person name="Santos B.A.C.M."/>
            <person name="Zappacosta D."/>
            <person name="Garbus I."/>
            <person name="Selva J.P."/>
            <person name="Gallo C.A."/>
            <person name="Diaz A."/>
            <person name="Albertini E."/>
            <person name="Caccamo M."/>
            <person name="Echenique V."/>
        </authorList>
    </citation>
    <scope>NUCLEOTIDE SEQUENCE [LARGE SCALE GENOMIC DNA]</scope>
    <source>
        <strain evidence="4">cv. Victoria</strain>
        <tissue evidence="3">Leaf</tissue>
    </source>
</reference>
<organism evidence="3 4">
    <name type="scientific">Eragrostis curvula</name>
    <name type="common">weeping love grass</name>
    <dbReference type="NCBI Taxonomy" id="38414"/>
    <lineage>
        <taxon>Eukaryota</taxon>
        <taxon>Viridiplantae</taxon>
        <taxon>Streptophyta</taxon>
        <taxon>Embryophyta</taxon>
        <taxon>Tracheophyta</taxon>
        <taxon>Spermatophyta</taxon>
        <taxon>Magnoliopsida</taxon>
        <taxon>Liliopsida</taxon>
        <taxon>Poales</taxon>
        <taxon>Poaceae</taxon>
        <taxon>PACMAD clade</taxon>
        <taxon>Chloridoideae</taxon>
        <taxon>Eragrostideae</taxon>
        <taxon>Eragrostidinae</taxon>
        <taxon>Eragrostis</taxon>
    </lineage>
</organism>
<keyword evidence="4" id="KW-1185">Reference proteome</keyword>
<feature type="domain" description="DUF1618" evidence="2">
    <location>
        <begin position="11"/>
        <end position="86"/>
    </location>
</feature>